<name>A0A327Y7M7_9RHOB</name>
<feature type="compositionally biased region" description="Basic and acidic residues" evidence="1">
    <location>
        <begin position="72"/>
        <end position="89"/>
    </location>
</feature>
<evidence type="ECO:0000313" key="2">
    <source>
        <dbReference type="EMBL" id="RAK16467.1"/>
    </source>
</evidence>
<organism evidence="2 3">
    <name type="scientific">Salipiger aestuarii</name>
    <dbReference type="NCBI Taxonomy" id="568098"/>
    <lineage>
        <taxon>Bacteria</taxon>
        <taxon>Pseudomonadati</taxon>
        <taxon>Pseudomonadota</taxon>
        <taxon>Alphaproteobacteria</taxon>
        <taxon>Rhodobacterales</taxon>
        <taxon>Roseobacteraceae</taxon>
        <taxon>Salipiger</taxon>
    </lineage>
</organism>
<reference evidence="2 3" key="1">
    <citation type="submission" date="2018-06" db="EMBL/GenBank/DDBJ databases">
        <title>Genomic Encyclopedia of Archaeal and Bacterial Type Strains, Phase II (KMG-II): from individual species to whole genera.</title>
        <authorList>
            <person name="Goeker M."/>
        </authorList>
    </citation>
    <scope>NUCLEOTIDE SEQUENCE [LARGE SCALE GENOMIC DNA]</scope>
    <source>
        <strain evidence="2 3">DSM 22011</strain>
    </source>
</reference>
<accession>A0A327Y7M7</accession>
<dbReference type="Proteomes" id="UP000249165">
    <property type="component" value="Unassembled WGS sequence"/>
</dbReference>
<dbReference type="RefSeq" id="WP_111550467.1">
    <property type="nucleotide sequence ID" value="NZ_QLMG01000020.1"/>
</dbReference>
<sequence length="89" mass="9402">MVSAQQRDVLESLVAQAGMLTGHGAAPRLLRAAAALVEQAGYEIFRTAETARVTQLILLAAELERLGTAFEKGGDASARRPDRPISGRG</sequence>
<proteinExistence type="predicted"/>
<evidence type="ECO:0000256" key="1">
    <source>
        <dbReference type="SAM" id="MobiDB-lite"/>
    </source>
</evidence>
<gene>
    <name evidence="2" type="ORF">ATI53_10201</name>
</gene>
<evidence type="ECO:0000313" key="3">
    <source>
        <dbReference type="Proteomes" id="UP000249165"/>
    </source>
</evidence>
<dbReference type="AlphaFoldDB" id="A0A327Y7M7"/>
<keyword evidence="3" id="KW-1185">Reference proteome</keyword>
<comment type="caution">
    <text evidence="2">The sequence shown here is derived from an EMBL/GenBank/DDBJ whole genome shotgun (WGS) entry which is preliminary data.</text>
</comment>
<dbReference type="EMBL" id="QLMG01000020">
    <property type="protein sequence ID" value="RAK16467.1"/>
    <property type="molecule type" value="Genomic_DNA"/>
</dbReference>
<protein>
    <submittedName>
        <fullName evidence="2">Uncharacterized protein</fullName>
    </submittedName>
</protein>
<feature type="region of interest" description="Disordered" evidence="1">
    <location>
        <begin position="70"/>
        <end position="89"/>
    </location>
</feature>
<dbReference type="OrthoDB" id="9991210at2"/>